<dbReference type="EMBL" id="CAAE01014979">
    <property type="protein sequence ID" value="CAG06872.1"/>
    <property type="molecule type" value="Genomic_DNA"/>
</dbReference>
<feature type="compositionally biased region" description="Low complexity" evidence="1">
    <location>
        <begin position="328"/>
        <end position="347"/>
    </location>
</feature>
<evidence type="ECO:0000313" key="3">
    <source>
        <dbReference type="EMBL" id="CAG06872.1"/>
    </source>
</evidence>
<feature type="chain" id="PRO_5004243442" evidence="2">
    <location>
        <begin position="26"/>
        <end position="397"/>
    </location>
</feature>
<keyword evidence="2" id="KW-0732">Signal</keyword>
<feature type="compositionally biased region" description="Pro residues" evidence="1">
    <location>
        <begin position="387"/>
        <end position="397"/>
    </location>
</feature>
<accession>Q4RXL0</accession>
<feature type="region of interest" description="Disordered" evidence="1">
    <location>
        <begin position="373"/>
        <end position="397"/>
    </location>
</feature>
<reference evidence="3" key="1">
    <citation type="journal article" date="2004" name="Nature">
        <title>Genome duplication in the teleost fish Tetraodon nigroviridis reveals the early vertebrate proto-karyotype.</title>
        <authorList>
            <person name="Jaillon O."/>
            <person name="Aury J.-M."/>
            <person name="Brunet F."/>
            <person name="Petit J.-L."/>
            <person name="Stange-Thomann N."/>
            <person name="Mauceli E."/>
            <person name="Bouneau L."/>
            <person name="Fischer C."/>
            <person name="Ozouf-Costaz C."/>
            <person name="Bernot A."/>
            <person name="Nicaud S."/>
            <person name="Jaffe D."/>
            <person name="Fisher S."/>
            <person name="Lutfalla G."/>
            <person name="Dossat C."/>
            <person name="Segurens B."/>
            <person name="Dasilva C."/>
            <person name="Salanoubat M."/>
            <person name="Levy M."/>
            <person name="Boudet N."/>
            <person name="Castellano S."/>
            <person name="Anthouard V."/>
            <person name="Jubin C."/>
            <person name="Castelli V."/>
            <person name="Katinka M."/>
            <person name="Vacherie B."/>
            <person name="Biemont C."/>
            <person name="Skalli Z."/>
            <person name="Cattolico L."/>
            <person name="Poulain J."/>
            <person name="De Berardinis V."/>
            <person name="Cruaud C."/>
            <person name="Duprat S."/>
            <person name="Brottier P."/>
            <person name="Coutanceau J.-P."/>
            <person name="Gouzy J."/>
            <person name="Parra G."/>
            <person name="Lardier G."/>
            <person name="Chapple C."/>
            <person name="McKernan K.J."/>
            <person name="McEwan P."/>
            <person name="Bosak S."/>
            <person name="Kellis M."/>
            <person name="Volff J.-N."/>
            <person name="Guigo R."/>
            <person name="Zody M.C."/>
            <person name="Mesirov J."/>
            <person name="Lindblad-Toh K."/>
            <person name="Birren B."/>
            <person name="Nusbaum C."/>
            <person name="Kahn D."/>
            <person name="Robinson-Rechavi M."/>
            <person name="Laudet V."/>
            <person name="Schachter V."/>
            <person name="Quetier F."/>
            <person name="Saurin W."/>
            <person name="Scarpelli C."/>
            <person name="Wincker P."/>
            <person name="Lander E.S."/>
            <person name="Weissenbach J."/>
            <person name="Roest Crollius H."/>
        </authorList>
    </citation>
    <scope>NUCLEOTIDE SEQUENCE [LARGE SCALE GENOMIC DNA]</scope>
</reference>
<reference evidence="3" key="2">
    <citation type="submission" date="2004-02" db="EMBL/GenBank/DDBJ databases">
        <authorList>
            <consortium name="Genoscope"/>
            <consortium name="Whitehead Institute Centre for Genome Research"/>
        </authorList>
    </citation>
    <scope>NUCLEOTIDE SEQUENCE</scope>
</reference>
<feature type="signal peptide" evidence="2">
    <location>
        <begin position="1"/>
        <end position="25"/>
    </location>
</feature>
<protein>
    <submittedName>
        <fullName evidence="3">(spotted green pufferfish) hypothetical protein</fullName>
    </submittedName>
</protein>
<evidence type="ECO:0000256" key="1">
    <source>
        <dbReference type="SAM" id="MobiDB-lite"/>
    </source>
</evidence>
<feature type="region of interest" description="Disordered" evidence="1">
    <location>
        <begin position="120"/>
        <end position="141"/>
    </location>
</feature>
<comment type="caution">
    <text evidence="3">The sequence shown here is derived from an EMBL/GenBank/DDBJ whole genome shotgun (WGS) entry which is preliminary data.</text>
</comment>
<feature type="region of interest" description="Disordered" evidence="1">
    <location>
        <begin position="328"/>
        <end position="350"/>
    </location>
</feature>
<organism evidence="3">
    <name type="scientific">Tetraodon nigroviridis</name>
    <name type="common">Spotted green pufferfish</name>
    <name type="synonym">Chelonodon nigroviridis</name>
    <dbReference type="NCBI Taxonomy" id="99883"/>
    <lineage>
        <taxon>Eukaryota</taxon>
        <taxon>Metazoa</taxon>
        <taxon>Chordata</taxon>
        <taxon>Craniata</taxon>
        <taxon>Vertebrata</taxon>
        <taxon>Euteleostomi</taxon>
        <taxon>Actinopterygii</taxon>
        <taxon>Neopterygii</taxon>
        <taxon>Teleostei</taxon>
        <taxon>Neoteleostei</taxon>
        <taxon>Acanthomorphata</taxon>
        <taxon>Eupercaria</taxon>
        <taxon>Tetraodontiformes</taxon>
        <taxon>Tetradontoidea</taxon>
        <taxon>Tetraodontidae</taxon>
        <taxon>Tetraodon</taxon>
    </lineage>
</organism>
<evidence type="ECO:0000256" key="2">
    <source>
        <dbReference type="SAM" id="SignalP"/>
    </source>
</evidence>
<dbReference type="KEGG" id="tng:GSTEN00027373G001"/>
<gene>
    <name evidence="3" type="ORF">GSTENG00027373001</name>
</gene>
<sequence length="397" mass="43729">MFWRKPVICLVLAVVTTLHLGGGEASDSQAAVRSSAVAGTGRLGSVKREAGTRIRRGSLWFRHDEHGAHTPSRVLDAKLKHMDPTVQCSDTAMSLKEDEYSLYLLMGDVELLVTCPSTMTSPPSKDGGQVALHPQAPVPPKLPEKPVAAMIQPPLPMTATLSPQQQQLPPGPAKAEGNPFSKFPYMPVQFPHPPQYPGHYGADDMSAFWAQLHMMQQLPQYSQQSLQYSHQLPGLPPFPMVPRYFQPTAPPTAPATTAAIVTQAPPVKHNGIPQHPQQLQHFPVFPHHYPFLPFRGLVPPEGQTGPSQMLKPPYPRMFQMPMLPNLPTTTTTTTAPTTSAPPTTNPTLPRPHFNPYPYLPYYVPQQAFMPLFPGKPPLPEQHGQQPHVPPQFYPSGY</sequence>
<name>Q4RXL0_TETNG</name>
<dbReference type="AlphaFoldDB" id="Q4RXL0"/>
<proteinExistence type="predicted"/>
<dbReference type="OrthoDB" id="8446208at2759"/>